<evidence type="ECO:0000256" key="2">
    <source>
        <dbReference type="SAM" id="Phobius"/>
    </source>
</evidence>
<comment type="caution">
    <text evidence="4">The sequence shown here is derived from an EMBL/GenBank/DDBJ whole genome shotgun (WGS) entry which is preliminary data.</text>
</comment>
<evidence type="ECO:0000313" key="5">
    <source>
        <dbReference type="Proteomes" id="UP000235406"/>
    </source>
</evidence>
<evidence type="ECO:0000256" key="1">
    <source>
        <dbReference type="SAM" id="MobiDB-lite"/>
    </source>
</evidence>
<sequence length="259" mass="29647">MPKIRVFYLLSLIIYFSLLSISAHAHIVGSQTRAELIVVPEVETKANKMNLVVHNNEDKVLYSEVNTRLYELIKKIEKMDALGATKEELRVYHSKVLLYERDLQYIDKNVTDRVNDLYQMLGFIFTTFSILLVISGYIAWRTNKTVARDEAREWCRKELGKETKSEREVFAKELDEMKASALSTAKGFKESLENEYASYKKSIARHEMQNSASSAHESANVTFSEDDKSGNKKKTSRLKELSAGLESDLENAVSSKQEQ</sequence>
<protein>
    <recommendedName>
        <fullName evidence="6">Chromosome partitioning protein ParA</fullName>
    </recommendedName>
</protein>
<keyword evidence="2" id="KW-0472">Membrane</keyword>
<evidence type="ECO:0008006" key="6">
    <source>
        <dbReference type="Google" id="ProtNLM"/>
    </source>
</evidence>
<keyword evidence="2" id="KW-1133">Transmembrane helix</keyword>
<keyword evidence="3" id="KW-0732">Signal</keyword>
<keyword evidence="2" id="KW-0812">Transmembrane</keyword>
<feature type="region of interest" description="Disordered" evidence="1">
    <location>
        <begin position="207"/>
        <end position="259"/>
    </location>
</feature>
<feature type="chain" id="PRO_5014776165" description="Chromosome partitioning protein ParA" evidence="3">
    <location>
        <begin position="26"/>
        <end position="259"/>
    </location>
</feature>
<feature type="signal peptide" evidence="3">
    <location>
        <begin position="1"/>
        <end position="25"/>
    </location>
</feature>
<reference evidence="5" key="1">
    <citation type="submission" date="2016-07" db="EMBL/GenBank/DDBJ databases">
        <title>Nontailed viruses are major unrecognized killers of bacteria in the ocean.</title>
        <authorList>
            <person name="Kauffman K."/>
            <person name="Hussain F."/>
            <person name="Yang J."/>
            <person name="Arevalo P."/>
            <person name="Brown J."/>
            <person name="Cutler M."/>
            <person name="Kelly L."/>
            <person name="Polz M.F."/>
        </authorList>
    </citation>
    <scope>NUCLEOTIDE SEQUENCE [LARGE SCALE GENOMIC DNA]</scope>
    <source>
        <strain evidence="5">10N.261.46.F8</strain>
    </source>
</reference>
<gene>
    <name evidence="4" type="ORF">BCT49_24210</name>
</gene>
<dbReference type="Proteomes" id="UP000235406">
    <property type="component" value="Unassembled WGS sequence"/>
</dbReference>
<feature type="compositionally biased region" description="Polar residues" evidence="1">
    <location>
        <begin position="209"/>
        <end position="223"/>
    </location>
</feature>
<name>A0A2N7KF06_9VIBR</name>
<evidence type="ECO:0000313" key="4">
    <source>
        <dbReference type="EMBL" id="PMM74295.1"/>
    </source>
</evidence>
<feature type="transmembrane region" description="Helical" evidence="2">
    <location>
        <begin position="117"/>
        <end position="140"/>
    </location>
</feature>
<dbReference type="RefSeq" id="WP_102434372.1">
    <property type="nucleotide sequence ID" value="NZ_CAWNVI010000060.1"/>
</dbReference>
<dbReference type="AlphaFoldDB" id="A0A2N7KF06"/>
<proteinExistence type="predicted"/>
<evidence type="ECO:0000256" key="3">
    <source>
        <dbReference type="SAM" id="SignalP"/>
    </source>
</evidence>
<dbReference type="EMBL" id="MCZK01000060">
    <property type="protein sequence ID" value="PMM74295.1"/>
    <property type="molecule type" value="Genomic_DNA"/>
</dbReference>
<organism evidence="4 5">
    <name type="scientific">Vibrio lentus</name>
    <dbReference type="NCBI Taxonomy" id="136468"/>
    <lineage>
        <taxon>Bacteria</taxon>
        <taxon>Pseudomonadati</taxon>
        <taxon>Pseudomonadota</taxon>
        <taxon>Gammaproteobacteria</taxon>
        <taxon>Vibrionales</taxon>
        <taxon>Vibrionaceae</taxon>
        <taxon>Vibrio</taxon>
    </lineage>
</organism>
<accession>A0A2N7KF06</accession>